<dbReference type="CDD" id="cd01991">
    <property type="entry name" value="Asn_synthase_B_C"/>
    <property type="match status" value="1"/>
</dbReference>
<dbReference type="Proteomes" id="UP000539075">
    <property type="component" value="Unassembled WGS sequence"/>
</dbReference>
<keyword evidence="4 9" id="KW-0547">Nucleotide-binding</keyword>
<dbReference type="InterPro" id="IPR014729">
    <property type="entry name" value="Rossmann-like_a/b/a_fold"/>
</dbReference>
<dbReference type="PANTHER" id="PTHR43284:SF1">
    <property type="entry name" value="ASPARAGINE SYNTHETASE"/>
    <property type="match status" value="1"/>
</dbReference>
<name>A0A7W8FIG0_9BACT</name>
<protein>
    <recommendedName>
        <fullName evidence="3">asparagine synthase (glutamine-hydrolyzing)</fullName>
        <ecNumber evidence="3">6.3.5.4</ecNumber>
    </recommendedName>
</protein>
<dbReference type="GO" id="GO:0005829">
    <property type="term" value="C:cytosol"/>
    <property type="evidence" value="ECO:0007669"/>
    <property type="project" value="TreeGrafter"/>
</dbReference>
<dbReference type="Pfam" id="PF13537">
    <property type="entry name" value="GATase_7"/>
    <property type="match status" value="1"/>
</dbReference>
<comment type="similarity">
    <text evidence="2">Belongs to the asparagine synthetase family.</text>
</comment>
<keyword evidence="8" id="KW-0061">Asparagine biosynthesis</keyword>
<dbReference type="Gene3D" id="3.60.20.10">
    <property type="entry name" value="Glutamine Phosphoribosylpyrophosphate, subunit 1, domain 1"/>
    <property type="match status" value="1"/>
</dbReference>
<sequence length="647" mass="73538">MCGIYGWIPSQQFQDCDAHKVSLTLKDKMRHRGPNDAGFVIFSTQAHKAEQTERTYTRQEPFRLLLGQTRLSILDLSPTGHQPMRSPDGRYTITYNGEVYNYRELREELRAAGVAFYSGTDTEVVLQALIHWGKDALSRFSGMFALALFDARENTLFCARDFFGIKPFFWHSDAAGFCFASELPALLCFPGVSRKVDPVSAYQYLCYGQYDVGAATMLASVYSLPPAHCCTIRLNSPESVNIERYWLPEVSTRSKLSFDDAATQLRQLFLDSVRLHLRSDVPLGTALSGGIDSSAVTCAVRHLEPDAKLHTFSFIAPGSDISEAHWANMVSRHTDTVHHTVTVEPQELRKDMDALLLAQGEPFGSTSIYAQYRVFQLARECGITVTLDGQGADELLAGYHGYPGPRLASLLRAGDLSGAYSFLRASHQWPGRTWSYLVSQGVREFVPEWLTPLALRCVGRSTAPAWLDTEQLRQEGVRLLRQNTRRQLYPTPHCLKQTLAYQLTWNGLPQLLRHGDRNAMTHSIESRVPFLTREIAEFCMSQPEEYLVDMQGCSKSIFRRAMRGLVPDAVLDRKDKVGFATPEWQWINALSDWVETTLADASSVPFLRMDAARQEWRAIRDGRKPFDWRVWRWLCYVRWIQLLDIRH</sequence>
<proteinExistence type="inferred from homology"/>
<dbReference type="GO" id="GO:0006529">
    <property type="term" value="P:asparagine biosynthetic process"/>
    <property type="evidence" value="ECO:0007669"/>
    <property type="project" value="UniProtKB-KW"/>
</dbReference>
<evidence type="ECO:0000256" key="7">
    <source>
        <dbReference type="ARBA" id="ARBA00048741"/>
    </source>
</evidence>
<dbReference type="PANTHER" id="PTHR43284">
    <property type="entry name" value="ASPARAGINE SYNTHETASE (GLUTAMINE-HYDROLYZING)"/>
    <property type="match status" value="1"/>
</dbReference>
<dbReference type="GO" id="GO:0005524">
    <property type="term" value="F:ATP binding"/>
    <property type="evidence" value="ECO:0007669"/>
    <property type="project" value="UniProtKB-KW"/>
</dbReference>
<feature type="active site" description="For GATase activity" evidence="8">
    <location>
        <position position="2"/>
    </location>
</feature>
<feature type="binding site" evidence="9">
    <location>
        <position position="121"/>
    </location>
    <ligand>
        <name>L-glutamine</name>
        <dbReference type="ChEBI" id="CHEBI:58359"/>
    </ligand>
</feature>
<dbReference type="InterPro" id="IPR006426">
    <property type="entry name" value="Asn_synth_AEB"/>
</dbReference>
<dbReference type="AlphaFoldDB" id="A0A7W8FIG0"/>
<dbReference type="EMBL" id="JACHGO010000012">
    <property type="protein sequence ID" value="MBB5144782.1"/>
    <property type="molecule type" value="Genomic_DNA"/>
</dbReference>
<dbReference type="RefSeq" id="WP_183722472.1">
    <property type="nucleotide sequence ID" value="NZ_JACHGO010000012.1"/>
</dbReference>
<dbReference type="GO" id="GO:0004066">
    <property type="term" value="F:asparagine synthase (glutamine-hydrolyzing) activity"/>
    <property type="evidence" value="ECO:0007669"/>
    <property type="project" value="UniProtKB-EC"/>
</dbReference>
<evidence type="ECO:0000256" key="1">
    <source>
        <dbReference type="ARBA" id="ARBA00005187"/>
    </source>
</evidence>
<evidence type="ECO:0000256" key="3">
    <source>
        <dbReference type="ARBA" id="ARBA00012737"/>
    </source>
</evidence>
<feature type="domain" description="Glutamine amidotransferase type-2" evidence="10">
    <location>
        <begin position="2"/>
        <end position="235"/>
    </location>
</feature>
<dbReference type="NCBIfam" id="TIGR01536">
    <property type="entry name" value="asn_synth_AEB"/>
    <property type="match status" value="1"/>
</dbReference>
<comment type="catalytic activity">
    <reaction evidence="7">
        <text>L-aspartate + L-glutamine + ATP + H2O = L-asparagine + L-glutamate + AMP + diphosphate + H(+)</text>
        <dbReference type="Rhea" id="RHEA:12228"/>
        <dbReference type="ChEBI" id="CHEBI:15377"/>
        <dbReference type="ChEBI" id="CHEBI:15378"/>
        <dbReference type="ChEBI" id="CHEBI:29985"/>
        <dbReference type="ChEBI" id="CHEBI:29991"/>
        <dbReference type="ChEBI" id="CHEBI:30616"/>
        <dbReference type="ChEBI" id="CHEBI:33019"/>
        <dbReference type="ChEBI" id="CHEBI:58048"/>
        <dbReference type="ChEBI" id="CHEBI:58359"/>
        <dbReference type="ChEBI" id="CHEBI:456215"/>
        <dbReference type="EC" id="6.3.5.4"/>
    </reaction>
</comment>
<dbReference type="InterPro" id="IPR051786">
    <property type="entry name" value="ASN_synthetase/amidase"/>
</dbReference>
<dbReference type="Pfam" id="PF00733">
    <property type="entry name" value="Asn_synthase"/>
    <property type="match status" value="1"/>
</dbReference>
<gene>
    <name evidence="11" type="ORF">HNQ38_002902</name>
</gene>
<evidence type="ECO:0000313" key="12">
    <source>
        <dbReference type="Proteomes" id="UP000539075"/>
    </source>
</evidence>
<keyword evidence="11" id="KW-0436">Ligase</keyword>
<evidence type="ECO:0000256" key="8">
    <source>
        <dbReference type="PIRSR" id="PIRSR001589-1"/>
    </source>
</evidence>
<evidence type="ECO:0000256" key="5">
    <source>
        <dbReference type="ARBA" id="ARBA00022840"/>
    </source>
</evidence>
<evidence type="ECO:0000313" key="11">
    <source>
        <dbReference type="EMBL" id="MBB5144782.1"/>
    </source>
</evidence>
<dbReference type="EC" id="6.3.5.4" evidence="3"/>
<dbReference type="PROSITE" id="PS51278">
    <property type="entry name" value="GATASE_TYPE_2"/>
    <property type="match status" value="1"/>
</dbReference>
<evidence type="ECO:0000256" key="2">
    <source>
        <dbReference type="ARBA" id="ARBA00005752"/>
    </source>
</evidence>
<dbReference type="PIRSF" id="PIRSF001589">
    <property type="entry name" value="Asn_synthetase_glu-h"/>
    <property type="match status" value="1"/>
</dbReference>
<evidence type="ECO:0000259" key="10">
    <source>
        <dbReference type="PROSITE" id="PS51278"/>
    </source>
</evidence>
<dbReference type="InterPro" id="IPR029055">
    <property type="entry name" value="Ntn_hydrolases_N"/>
</dbReference>
<accession>A0A7W8FIG0</accession>
<reference evidence="11 12" key="1">
    <citation type="submission" date="2020-08" db="EMBL/GenBank/DDBJ databases">
        <title>Genomic Encyclopedia of Type Strains, Phase IV (KMG-IV): sequencing the most valuable type-strain genomes for metagenomic binning, comparative biology and taxonomic classification.</title>
        <authorList>
            <person name="Goeker M."/>
        </authorList>
    </citation>
    <scope>NUCLEOTIDE SEQUENCE [LARGE SCALE GENOMIC DNA]</scope>
    <source>
        <strain evidence="11 12">DSM 11275</strain>
    </source>
</reference>
<dbReference type="InterPro" id="IPR017932">
    <property type="entry name" value="GATase_2_dom"/>
</dbReference>
<keyword evidence="12" id="KW-1185">Reference proteome</keyword>
<dbReference type="InterPro" id="IPR001962">
    <property type="entry name" value="Asn_synthase"/>
</dbReference>
<dbReference type="SUPFAM" id="SSF56235">
    <property type="entry name" value="N-terminal nucleophile aminohydrolases (Ntn hydrolases)"/>
    <property type="match status" value="1"/>
</dbReference>
<evidence type="ECO:0000256" key="6">
    <source>
        <dbReference type="ARBA" id="ARBA00022962"/>
    </source>
</evidence>
<dbReference type="CDD" id="cd00712">
    <property type="entry name" value="AsnB"/>
    <property type="match status" value="1"/>
</dbReference>
<keyword evidence="8" id="KW-0028">Amino-acid biosynthesis</keyword>
<dbReference type="SUPFAM" id="SSF52402">
    <property type="entry name" value="Adenine nucleotide alpha hydrolases-like"/>
    <property type="match status" value="1"/>
</dbReference>
<dbReference type="Gene3D" id="3.40.50.620">
    <property type="entry name" value="HUPs"/>
    <property type="match status" value="1"/>
</dbReference>
<dbReference type="InterPro" id="IPR033738">
    <property type="entry name" value="AsnB_N"/>
</dbReference>
<keyword evidence="5 9" id="KW-0067">ATP-binding</keyword>
<evidence type="ECO:0000256" key="9">
    <source>
        <dbReference type="PIRSR" id="PIRSR001589-2"/>
    </source>
</evidence>
<keyword evidence="6 8" id="KW-0315">Glutamine amidotransferase</keyword>
<evidence type="ECO:0000256" key="4">
    <source>
        <dbReference type="ARBA" id="ARBA00022741"/>
    </source>
</evidence>
<organism evidence="11 12">
    <name type="scientific">Desulfovibrio intestinalis</name>
    <dbReference type="NCBI Taxonomy" id="58621"/>
    <lineage>
        <taxon>Bacteria</taxon>
        <taxon>Pseudomonadati</taxon>
        <taxon>Thermodesulfobacteriota</taxon>
        <taxon>Desulfovibrionia</taxon>
        <taxon>Desulfovibrionales</taxon>
        <taxon>Desulfovibrionaceae</taxon>
        <taxon>Desulfovibrio</taxon>
    </lineage>
</organism>
<comment type="pathway">
    <text evidence="1">Amino-acid biosynthesis; L-asparagine biosynthesis; L-asparagine from L-aspartate (L-Gln route): step 1/1.</text>
</comment>
<comment type="caution">
    <text evidence="11">The sequence shown here is derived from an EMBL/GenBank/DDBJ whole genome shotgun (WGS) entry which is preliminary data.</text>
</comment>